<proteinExistence type="predicted"/>
<dbReference type="PROSITE" id="PS51996">
    <property type="entry name" value="TR_MART"/>
    <property type="match status" value="1"/>
</dbReference>
<dbReference type="Gene3D" id="3.90.176.10">
    <property type="entry name" value="Toxin ADP-ribosyltransferase, Chain A, domain 1"/>
    <property type="match status" value="1"/>
</dbReference>
<evidence type="ECO:0000313" key="4">
    <source>
        <dbReference type="Proteomes" id="UP000199652"/>
    </source>
</evidence>
<dbReference type="OrthoDB" id="3197444at2"/>
<accession>A0A1H3HE13</accession>
<gene>
    <name evidence="3" type="ORF">SAMN04488579_11752</name>
</gene>
<dbReference type="GO" id="GO:0005576">
    <property type="term" value="C:extracellular region"/>
    <property type="evidence" value="ECO:0007669"/>
    <property type="project" value="InterPro"/>
</dbReference>
<dbReference type="Proteomes" id="UP000199652">
    <property type="component" value="Unassembled WGS sequence"/>
</dbReference>
<keyword evidence="4" id="KW-1185">Reference proteome</keyword>
<dbReference type="InterPro" id="IPR003540">
    <property type="entry name" value="ADP-ribosyltransferase"/>
</dbReference>
<dbReference type="AlphaFoldDB" id="A0A1H3HE13"/>
<dbReference type="Pfam" id="PF03496">
    <property type="entry name" value="ADPrib_exo_Tox"/>
    <property type="match status" value="1"/>
</dbReference>
<feature type="coiled-coil region" evidence="1">
    <location>
        <begin position="367"/>
        <end position="401"/>
    </location>
</feature>
<evidence type="ECO:0000313" key="3">
    <source>
        <dbReference type="EMBL" id="SDY13465.1"/>
    </source>
</evidence>
<dbReference type="RefSeq" id="WP_090246080.1">
    <property type="nucleotide sequence ID" value="NZ_FNOU01000017.1"/>
</dbReference>
<dbReference type="GO" id="GO:0016740">
    <property type="term" value="F:transferase activity"/>
    <property type="evidence" value="ECO:0007669"/>
    <property type="project" value="UniProtKB-KW"/>
</dbReference>
<dbReference type="EMBL" id="FNOU01000017">
    <property type="protein sequence ID" value="SDY13465.1"/>
    <property type="molecule type" value="Genomic_DNA"/>
</dbReference>
<name>A0A1H3HE13_EUBBA</name>
<dbReference type="SUPFAM" id="SSF56399">
    <property type="entry name" value="ADP-ribosylation"/>
    <property type="match status" value="1"/>
</dbReference>
<organism evidence="3 4">
    <name type="scientific">Eubacterium barkeri</name>
    <name type="common">Clostridium barkeri</name>
    <dbReference type="NCBI Taxonomy" id="1528"/>
    <lineage>
        <taxon>Bacteria</taxon>
        <taxon>Bacillati</taxon>
        <taxon>Bacillota</taxon>
        <taxon>Clostridia</taxon>
        <taxon>Eubacteriales</taxon>
        <taxon>Eubacteriaceae</taxon>
        <taxon>Eubacterium</taxon>
    </lineage>
</organism>
<dbReference type="Pfam" id="PF06152">
    <property type="entry name" value="Phage_min_cap2"/>
    <property type="match status" value="1"/>
</dbReference>
<keyword evidence="3" id="KW-0808">Transferase</keyword>
<dbReference type="InterPro" id="IPR009319">
    <property type="entry name" value="Phage_A118_VSP1"/>
</dbReference>
<sequence>MDEKKNAYDIREIFEELELQLIASMKRNLKSHKNQEIEEGFRWEMWQAAKLRGLRAYQRENREIMNAYRPLIKQNIRSRLVDAWNRGVRLFGKVWQSAKHRLGQSQSGGAIALPRDIKPKTPGRVRAITKIPKEKDFFGTNDKKLMALVDSVTSDFAKVENSTLRKMDDIYRQTVYKAQMSVAAGAKTLDQAIDMATMDFLTKGIQSIRYRNGHNISIASYAEMAIRTANHRAMLMGEGKKRDEMGIHTVFVSAHASTCELCRPWQGRKLIDDVFSSGTKEEAEEMGYPLVSEAIAAGLLHPNCRHHLATYFQGITQIPEIPEDSIIKQNYSAEQRQRRIEGQIRRWKRMQAGALDPEQYSKATMNLKRSQSQMRKHLEEHPELRRQYNREKNRLSNANNLKIKQKILAPQLSAAETGAVKRYISSESYKINEALRSGEPLSKTEINFVAHLDGAINKLPKYNGTLYRSVTFYNQEDFTAFLESHRIGQTVRYPAYTSASKTIYNPDDSLRIKILNVSSGADLGAFNPEEKEVLYKHGQLFKVIDVYTEEGKPFIVMEESNE</sequence>
<dbReference type="STRING" id="1528.SAMN04488579_11752"/>
<evidence type="ECO:0000259" key="2">
    <source>
        <dbReference type="Pfam" id="PF03496"/>
    </source>
</evidence>
<keyword evidence="1" id="KW-0175">Coiled coil</keyword>
<feature type="domain" description="ADP ribosyltransferase" evidence="2">
    <location>
        <begin position="404"/>
        <end position="558"/>
    </location>
</feature>
<protein>
    <submittedName>
        <fullName evidence="3">ADP-ribosyltransferase exoenzyme</fullName>
    </submittedName>
</protein>
<dbReference type="GO" id="GO:0005198">
    <property type="term" value="F:structural molecule activity"/>
    <property type="evidence" value="ECO:0007669"/>
    <property type="project" value="InterPro"/>
</dbReference>
<reference evidence="4" key="1">
    <citation type="submission" date="2016-10" db="EMBL/GenBank/DDBJ databases">
        <authorList>
            <person name="Varghese N."/>
            <person name="Submissions S."/>
        </authorList>
    </citation>
    <scope>NUCLEOTIDE SEQUENCE [LARGE SCALE GENOMIC DNA]</scope>
    <source>
        <strain evidence="4">VPI 5359</strain>
    </source>
</reference>
<evidence type="ECO:0000256" key="1">
    <source>
        <dbReference type="SAM" id="Coils"/>
    </source>
</evidence>